<evidence type="ECO:0000256" key="1">
    <source>
        <dbReference type="ARBA" id="ARBA00001933"/>
    </source>
</evidence>
<reference evidence="10" key="1">
    <citation type="submission" date="2025-08" db="UniProtKB">
        <authorList>
            <consortium name="Ensembl"/>
        </authorList>
    </citation>
    <scope>IDENTIFICATION</scope>
</reference>
<feature type="domain" description="Tryptophan synthase beta chain-like PALP" evidence="9">
    <location>
        <begin position="212"/>
        <end position="373"/>
    </location>
</feature>
<dbReference type="Gene3D" id="3.40.50.1100">
    <property type="match status" value="3"/>
</dbReference>
<dbReference type="PROSITE" id="PS00165">
    <property type="entry name" value="DEHYDRATASE_SER_THR"/>
    <property type="match status" value="1"/>
</dbReference>
<evidence type="ECO:0000259" key="9">
    <source>
        <dbReference type="Pfam" id="PF00291"/>
    </source>
</evidence>
<dbReference type="SUPFAM" id="SSF53686">
    <property type="entry name" value="Tryptophan synthase beta subunit-like PLP-dependent enzymes"/>
    <property type="match status" value="2"/>
</dbReference>
<dbReference type="GO" id="GO:0009097">
    <property type="term" value="P:isoleucine biosynthetic process"/>
    <property type="evidence" value="ECO:0007669"/>
    <property type="project" value="TreeGrafter"/>
</dbReference>
<dbReference type="InterPro" id="IPR050147">
    <property type="entry name" value="Ser/Thr_Dehydratase"/>
</dbReference>
<comment type="cofactor">
    <cofactor evidence="1">
        <name>pyridoxal 5'-phosphate</name>
        <dbReference type="ChEBI" id="CHEBI:597326"/>
    </cofactor>
</comment>
<feature type="domain" description="Tryptophan synthase beta chain-like PALP" evidence="9">
    <location>
        <begin position="15"/>
        <end position="75"/>
    </location>
</feature>
<dbReference type="Pfam" id="PF00291">
    <property type="entry name" value="PALP"/>
    <property type="match status" value="2"/>
</dbReference>
<dbReference type="GO" id="GO:0006567">
    <property type="term" value="P:L-threonine catabolic process"/>
    <property type="evidence" value="ECO:0007669"/>
    <property type="project" value="TreeGrafter"/>
</dbReference>
<dbReference type="AlphaFoldDB" id="A0A8B9NH61"/>
<dbReference type="PANTHER" id="PTHR48078">
    <property type="entry name" value="THREONINE DEHYDRATASE, MITOCHONDRIAL-RELATED"/>
    <property type="match status" value="1"/>
</dbReference>
<keyword evidence="11" id="KW-1185">Reference proteome</keyword>
<dbReference type="InterPro" id="IPR036052">
    <property type="entry name" value="TrpB-like_PALP_sf"/>
</dbReference>
<sequence length="392" mass="41680">MAAQPDGAEKPFHIVSPILESLALSRAAGTKVYMKLENIQPTGSFKIRGIGRLCQEAAKKGCRRFVCSSGNRGPSYGGMLTGNVGSVCHLPEPRFPQGGTPAWRQRTRPKSWGCRSPSWSPVPLVPPRCANWRSWGRRWRSPARCGMKPTGEPWSWHRPKAGSASTPSTTHRCGEFCQGSAPASPSPRSGLARGILCPPPPPPNLCSSPSRQGHASLVRELKDSLETKPDAVLLAVGGGGLLAGVVAGLRQVGWQDVPVVAAETRGAHSFHAALAAGRLVSLPDITSVAKCLGAKKVAARALECARECQVISQVVEDAEAVRAVERFLDDERMLVQPACGAALALLYAGRLQRLQREGRLRTPLDSVVVVVCGGGSIQAAQLQALKNQLGLE</sequence>
<dbReference type="GO" id="GO:0006565">
    <property type="term" value="P:L-serine catabolic process"/>
    <property type="evidence" value="ECO:0007669"/>
    <property type="project" value="TreeGrafter"/>
</dbReference>
<proteinExistence type="predicted"/>
<feature type="region of interest" description="Disordered" evidence="8">
    <location>
        <begin position="150"/>
        <end position="170"/>
    </location>
</feature>
<evidence type="ECO:0000256" key="8">
    <source>
        <dbReference type="SAM" id="MobiDB-lite"/>
    </source>
</evidence>
<dbReference type="GO" id="GO:0004794">
    <property type="term" value="F:threonine deaminase activity"/>
    <property type="evidence" value="ECO:0007669"/>
    <property type="project" value="TreeGrafter"/>
</dbReference>
<dbReference type="PANTHER" id="PTHR48078:SF16">
    <property type="entry name" value="SERINE DEHYDRATASE-LIKE"/>
    <property type="match status" value="1"/>
</dbReference>
<evidence type="ECO:0000256" key="2">
    <source>
        <dbReference type="ARBA" id="ARBA00012093"/>
    </source>
</evidence>
<reference evidence="10" key="2">
    <citation type="submission" date="2025-09" db="UniProtKB">
        <authorList>
            <consortium name="Ensembl"/>
        </authorList>
    </citation>
    <scope>IDENTIFICATION</scope>
</reference>
<evidence type="ECO:0000256" key="5">
    <source>
        <dbReference type="ARBA" id="ARBA00041766"/>
    </source>
</evidence>
<dbReference type="InterPro" id="IPR001926">
    <property type="entry name" value="TrpB-like_PALP"/>
</dbReference>
<evidence type="ECO:0000256" key="4">
    <source>
        <dbReference type="ARBA" id="ARBA00023239"/>
    </source>
</evidence>
<accession>A0A8B9NH61</accession>
<dbReference type="Proteomes" id="UP000694541">
    <property type="component" value="Unplaced"/>
</dbReference>
<evidence type="ECO:0000313" key="10">
    <source>
        <dbReference type="Ensembl" id="ENSANIP00000024305.1"/>
    </source>
</evidence>
<evidence type="ECO:0000256" key="3">
    <source>
        <dbReference type="ARBA" id="ARBA00022898"/>
    </source>
</evidence>
<organism evidence="10 11">
    <name type="scientific">Accipiter nisus</name>
    <name type="common">Eurasian sparrowhawk</name>
    <dbReference type="NCBI Taxonomy" id="211598"/>
    <lineage>
        <taxon>Eukaryota</taxon>
        <taxon>Metazoa</taxon>
        <taxon>Chordata</taxon>
        <taxon>Craniata</taxon>
        <taxon>Vertebrata</taxon>
        <taxon>Euteleostomi</taxon>
        <taxon>Archelosauria</taxon>
        <taxon>Archosauria</taxon>
        <taxon>Dinosauria</taxon>
        <taxon>Saurischia</taxon>
        <taxon>Theropoda</taxon>
        <taxon>Coelurosauria</taxon>
        <taxon>Aves</taxon>
        <taxon>Neognathae</taxon>
        <taxon>Neoaves</taxon>
        <taxon>Telluraves</taxon>
        <taxon>Accipitrimorphae</taxon>
        <taxon>Accipitriformes</taxon>
        <taxon>Accipitridae</taxon>
        <taxon>Accipitrinae</taxon>
        <taxon>Accipiter</taxon>
    </lineage>
</organism>
<keyword evidence="4" id="KW-0456">Lyase</keyword>
<dbReference type="GO" id="GO:0030170">
    <property type="term" value="F:pyridoxal phosphate binding"/>
    <property type="evidence" value="ECO:0007669"/>
    <property type="project" value="InterPro"/>
</dbReference>
<evidence type="ECO:0000313" key="11">
    <source>
        <dbReference type="Proteomes" id="UP000694541"/>
    </source>
</evidence>
<keyword evidence="3" id="KW-0663">Pyridoxal phosphate</keyword>
<dbReference type="EC" id="4.3.1.17" evidence="2"/>
<dbReference type="InterPro" id="IPR000634">
    <property type="entry name" value="Ser/Thr_deHydtase_PyrdxlP-BS"/>
</dbReference>
<protein>
    <recommendedName>
        <fullName evidence="2">L-serine ammonia-lyase</fullName>
        <ecNumber evidence="2">4.3.1.17</ecNumber>
    </recommendedName>
    <alternativeName>
        <fullName evidence="5">L-serine deaminase</fullName>
    </alternativeName>
    <alternativeName>
        <fullName evidence="6">L-threonine dehydratase</fullName>
    </alternativeName>
</protein>
<evidence type="ECO:0000256" key="7">
    <source>
        <dbReference type="ARBA" id="ARBA00049406"/>
    </source>
</evidence>
<dbReference type="GO" id="GO:0003941">
    <property type="term" value="F:L-serine ammonia-lyase activity"/>
    <property type="evidence" value="ECO:0007669"/>
    <property type="project" value="UniProtKB-EC"/>
</dbReference>
<evidence type="ECO:0000256" key="6">
    <source>
        <dbReference type="ARBA" id="ARBA00042605"/>
    </source>
</evidence>
<dbReference type="Ensembl" id="ENSANIT00000025116.1">
    <property type="protein sequence ID" value="ENSANIP00000024305.1"/>
    <property type="gene ID" value="ENSANIG00000016448.1"/>
</dbReference>
<comment type="catalytic activity">
    <reaction evidence="7">
        <text>L-serine = pyruvate + NH4(+)</text>
        <dbReference type="Rhea" id="RHEA:19169"/>
        <dbReference type="ChEBI" id="CHEBI:15361"/>
        <dbReference type="ChEBI" id="CHEBI:28938"/>
        <dbReference type="ChEBI" id="CHEBI:33384"/>
        <dbReference type="EC" id="4.3.1.17"/>
    </reaction>
</comment>
<name>A0A8B9NH61_9AVES</name>